<dbReference type="Proteomes" id="UP001530400">
    <property type="component" value="Unassembled WGS sequence"/>
</dbReference>
<feature type="chain" id="PRO_5044893070" description="Actin-like ATPase domain-containing protein" evidence="2">
    <location>
        <begin position="26"/>
        <end position="448"/>
    </location>
</feature>
<dbReference type="SUPFAM" id="SSF53067">
    <property type="entry name" value="Actin-like ATPase domain"/>
    <property type="match status" value="1"/>
</dbReference>
<keyword evidence="2" id="KW-0732">Signal</keyword>
<accession>A0ABD3PEK0</accession>
<dbReference type="Gene3D" id="3.30.420.40">
    <property type="match status" value="2"/>
</dbReference>
<dbReference type="AlphaFoldDB" id="A0ABD3PEK0"/>
<organism evidence="3 4">
    <name type="scientific">Cyclotella atomus</name>
    <dbReference type="NCBI Taxonomy" id="382360"/>
    <lineage>
        <taxon>Eukaryota</taxon>
        <taxon>Sar</taxon>
        <taxon>Stramenopiles</taxon>
        <taxon>Ochrophyta</taxon>
        <taxon>Bacillariophyta</taxon>
        <taxon>Coscinodiscophyceae</taxon>
        <taxon>Thalassiosirophycidae</taxon>
        <taxon>Stephanodiscales</taxon>
        <taxon>Stephanodiscaceae</taxon>
        <taxon>Cyclotella</taxon>
    </lineage>
</organism>
<dbReference type="InterPro" id="IPR043129">
    <property type="entry name" value="ATPase_NBD"/>
</dbReference>
<keyword evidence="4" id="KW-1185">Reference proteome</keyword>
<evidence type="ECO:0000313" key="4">
    <source>
        <dbReference type="Proteomes" id="UP001530400"/>
    </source>
</evidence>
<gene>
    <name evidence="3" type="ORF">ACHAWO_000497</name>
</gene>
<sequence length="448" mass="48791">MARNRFVLHIPVALQLPVSLSPVSSRDVGFAGESKPRRVFSGDTWDTNDCSWQVPVNDGMGARPCSWGKFFQYLSVSEPNDNLASKITSVYEWERTLYPLLSHVLTSVLFVQRPSRHRILVVMNDAFPPRNLQDALTNVITNYLGVGGLLLVNGGGFSTISYILDGLAPVVNASLRPKAHLLVDVGTYESRAVVSVGESILENTYQTTMSGYQSFLAQILHNYQADAKRSSGENASYSAKVTTLQDANAIVRELLSTSNKSAEEIAMTVDLSSLQASSQQDSVQLSVEPLQKAFHQVYLDYTNPSSLIYTVLASAMACPIDYKRIALQNVLLFGGGSAALRYFNYTNSNEGSGFEHDLVRAAQEACGVTNKVTESEEKKDEDTGGIPPIAKERFVCLKAAISDGADGRGGMNVRYPEPFGADIASWIGGSIMGSLDLKNEEWQTKAST</sequence>
<evidence type="ECO:0008006" key="5">
    <source>
        <dbReference type="Google" id="ProtNLM"/>
    </source>
</evidence>
<name>A0ABD3PEK0_9STRA</name>
<evidence type="ECO:0000256" key="1">
    <source>
        <dbReference type="ARBA" id="ARBA00049360"/>
    </source>
</evidence>
<feature type="signal peptide" evidence="2">
    <location>
        <begin position="1"/>
        <end position="25"/>
    </location>
</feature>
<dbReference type="Gene3D" id="3.90.640.10">
    <property type="entry name" value="Actin, Chain A, domain 4"/>
    <property type="match status" value="1"/>
</dbReference>
<comment type="catalytic activity">
    <reaction evidence="1">
        <text>ATP + H2O = ADP + phosphate + H(+)</text>
        <dbReference type="Rhea" id="RHEA:13065"/>
        <dbReference type="ChEBI" id="CHEBI:15377"/>
        <dbReference type="ChEBI" id="CHEBI:15378"/>
        <dbReference type="ChEBI" id="CHEBI:30616"/>
        <dbReference type="ChEBI" id="CHEBI:43474"/>
        <dbReference type="ChEBI" id="CHEBI:456216"/>
    </reaction>
</comment>
<evidence type="ECO:0000256" key="2">
    <source>
        <dbReference type="SAM" id="SignalP"/>
    </source>
</evidence>
<dbReference type="PANTHER" id="PTHR11937">
    <property type="entry name" value="ACTIN"/>
    <property type="match status" value="1"/>
</dbReference>
<dbReference type="InterPro" id="IPR004000">
    <property type="entry name" value="Actin"/>
</dbReference>
<comment type="caution">
    <text evidence="3">The sequence shown here is derived from an EMBL/GenBank/DDBJ whole genome shotgun (WGS) entry which is preliminary data.</text>
</comment>
<evidence type="ECO:0000313" key="3">
    <source>
        <dbReference type="EMBL" id="KAL3786520.1"/>
    </source>
</evidence>
<protein>
    <recommendedName>
        <fullName evidence="5">Actin-like ATPase domain-containing protein</fullName>
    </recommendedName>
</protein>
<dbReference type="EMBL" id="JALLPJ020000646">
    <property type="protein sequence ID" value="KAL3786520.1"/>
    <property type="molecule type" value="Genomic_DNA"/>
</dbReference>
<proteinExistence type="predicted"/>
<reference evidence="3 4" key="1">
    <citation type="submission" date="2024-10" db="EMBL/GenBank/DDBJ databases">
        <title>Updated reference genomes for cyclostephanoid diatoms.</title>
        <authorList>
            <person name="Roberts W.R."/>
            <person name="Alverson A.J."/>
        </authorList>
    </citation>
    <scope>NUCLEOTIDE SEQUENCE [LARGE SCALE GENOMIC DNA]</scope>
    <source>
        <strain evidence="3 4">AJA010-31</strain>
    </source>
</reference>